<dbReference type="WBParaSite" id="jg19068">
    <property type="protein sequence ID" value="jg19068"/>
    <property type="gene ID" value="jg19068"/>
</dbReference>
<evidence type="ECO:0000259" key="1">
    <source>
        <dbReference type="Pfam" id="PF26088"/>
    </source>
</evidence>
<protein>
    <recommendedName>
        <fullName evidence="1">LARP4/4B RNA recognition motif domain-containing protein</fullName>
    </recommendedName>
</protein>
<evidence type="ECO:0000313" key="2">
    <source>
        <dbReference type="Proteomes" id="UP000887574"/>
    </source>
</evidence>
<accession>A0A915DFP8</accession>
<dbReference type="Proteomes" id="UP000887574">
    <property type="component" value="Unplaced"/>
</dbReference>
<feature type="domain" description="LARP4/4B RNA recognition motif" evidence="1">
    <location>
        <begin position="19"/>
        <end position="102"/>
    </location>
</feature>
<dbReference type="AlphaFoldDB" id="A0A915DFP8"/>
<dbReference type="Pfam" id="PF26088">
    <property type="entry name" value="RRM_LARP4"/>
    <property type="match status" value="1"/>
</dbReference>
<sequence length="286" mass="31659">MRQAKSASEFQEMYYYFEEIPESADESEVKSMFDDCPQKYQSIIYGLNGSWYITFATEEDTRLAFIHLQNLGKTFNDKPVHARIKTGGAPVTTTESTNGQIIIHDQYIGKSICESMDYSSPKMDTLNSYNLGLILAQFGYVPRCTFRPTQPSMKDGNGGNVSVNVPISIHTDWHNGSEIDHQLSSGTHLPTNISADHIIGDHGTKENVQPSNHYSITTTSTTTNTAKKLILDSSATKGAGLVQQSAYDGFLLTNTPVSNYGMIPNFGRQRITDVPRMNNKNGASLH</sequence>
<keyword evidence="2" id="KW-1185">Reference proteome</keyword>
<organism evidence="2 3">
    <name type="scientific">Ditylenchus dipsaci</name>
    <dbReference type="NCBI Taxonomy" id="166011"/>
    <lineage>
        <taxon>Eukaryota</taxon>
        <taxon>Metazoa</taxon>
        <taxon>Ecdysozoa</taxon>
        <taxon>Nematoda</taxon>
        <taxon>Chromadorea</taxon>
        <taxon>Rhabditida</taxon>
        <taxon>Tylenchina</taxon>
        <taxon>Tylenchomorpha</taxon>
        <taxon>Sphaerularioidea</taxon>
        <taxon>Anguinidae</taxon>
        <taxon>Anguininae</taxon>
        <taxon>Ditylenchus</taxon>
    </lineage>
</organism>
<name>A0A915DFP8_9BILA</name>
<evidence type="ECO:0000313" key="3">
    <source>
        <dbReference type="WBParaSite" id="jg19068"/>
    </source>
</evidence>
<proteinExistence type="predicted"/>
<dbReference type="InterPro" id="IPR058699">
    <property type="entry name" value="RRM_LARP4/4B"/>
</dbReference>
<reference evidence="3" key="1">
    <citation type="submission" date="2022-11" db="UniProtKB">
        <authorList>
            <consortium name="WormBaseParasite"/>
        </authorList>
    </citation>
    <scope>IDENTIFICATION</scope>
</reference>